<feature type="region of interest" description="Disordered" evidence="1">
    <location>
        <begin position="303"/>
        <end position="344"/>
    </location>
</feature>
<name>A0ABD1CAJ7_CULPP</name>
<evidence type="ECO:0008006" key="4">
    <source>
        <dbReference type="Google" id="ProtNLM"/>
    </source>
</evidence>
<dbReference type="InterPro" id="IPR015946">
    <property type="entry name" value="KH_dom-like_a/b"/>
</dbReference>
<dbReference type="InterPro" id="IPR023799">
    <property type="entry name" value="RbfA_dom_sf"/>
</dbReference>
<evidence type="ECO:0000256" key="1">
    <source>
        <dbReference type="SAM" id="MobiDB-lite"/>
    </source>
</evidence>
<dbReference type="InterPro" id="IPR039212">
    <property type="entry name" value="RBFA_mitochondrial"/>
</dbReference>
<evidence type="ECO:0000313" key="2">
    <source>
        <dbReference type="EMBL" id="KAL1373379.1"/>
    </source>
</evidence>
<comment type="caution">
    <text evidence="2">The sequence shown here is derived from an EMBL/GenBank/DDBJ whole genome shotgun (WGS) entry which is preliminary data.</text>
</comment>
<organism evidence="2 3">
    <name type="scientific">Culex pipiens pipiens</name>
    <name type="common">Northern house mosquito</name>
    <dbReference type="NCBI Taxonomy" id="38569"/>
    <lineage>
        <taxon>Eukaryota</taxon>
        <taxon>Metazoa</taxon>
        <taxon>Ecdysozoa</taxon>
        <taxon>Arthropoda</taxon>
        <taxon>Hexapoda</taxon>
        <taxon>Insecta</taxon>
        <taxon>Pterygota</taxon>
        <taxon>Neoptera</taxon>
        <taxon>Endopterygota</taxon>
        <taxon>Diptera</taxon>
        <taxon>Nematocera</taxon>
        <taxon>Culicoidea</taxon>
        <taxon>Culicidae</taxon>
        <taxon>Culicinae</taxon>
        <taxon>Culicini</taxon>
        <taxon>Culex</taxon>
        <taxon>Culex</taxon>
    </lineage>
</organism>
<accession>A0ABD1CAJ7</accession>
<dbReference type="SUPFAM" id="SSF89919">
    <property type="entry name" value="Ribosome-binding factor A, RbfA"/>
    <property type="match status" value="1"/>
</dbReference>
<dbReference type="AlphaFoldDB" id="A0ABD1CAJ7"/>
<evidence type="ECO:0000313" key="3">
    <source>
        <dbReference type="Proteomes" id="UP001562425"/>
    </source>
</evidence>
<dbReference type="InterPro" id="IPR000238">
    <property type="entry name" value="RbfA"/>
</dbReference>
<protein>
    <recommendedName>
        <fullName evidence="4">Ribosome-binding factor A, mitochondrial</fullName>
    </recommendedName>
</protein>
<dbReference type="Pfam" id="PF02033">
    <property type="entry name" value="RBFA"/>
    <property type="match status" value="1"/>
</dbReference>
<dbReference type="Gene3D" id="3.30.300.20">
    <property type="match status" value="1"/>
</dbReference>
<gene>
    <name evidence="2" type="ORF">pipiens_005191</name>
</gene>
<dbReference type="PANTHER" id="PTHR14725">
    <property type="entry name" value="RIBOSOME-BINDING FACTOR A, MITOCHONDRIAL-RELATED"/>
    <property type="match status" value="1"/>
</dbReference>
<sequence>MIRFLCCSTLSGDSETRCVRQFHCGCVLGKGLKKQGTILNKLLHGSDKGKRKWYADKNAVLATPLAIASSKGQGKESTRRISVLNKLFMEQITDLMATGEHSEELVGYGIQISRVKVSTDYHGINVFWFARDNQHDMDIGRLLKRISGGLRHELSQLRLIGQVPKLIFVKDKTYGLTADLDGVLRRADYGEDFVPTDRTMMLKSEFKLQVELPRTVRSEIDKLEDEIDYPVEDQRTLPAMRNDILGLDQEAIMSKIKRSLNRNKQAWQQHKQQSTTDLEQKAKEPAQFKKYFVRQNAEANLDPTRSYRGDLVAPDDSVAASSELDRNDSDFIIEESDVDGGTKK</sequence>
<reference evidence="2 3" key="1">
    <citation type="submission" date="2024-05" db="EMBL/GenBank/DDBJ databases">
        <title>Culex pipiens pipiens assembly and annotation.</title>
        <authorList>
            <person name="Alout H."/>
            <person name="Durand T."/>
        </authorList>
    </citation>
    <scope>NUCLEOTIDE SEQUENCE [LARGE SCALE GENOMIC DNA]</scope>
    <source>
        <strain evidence="2">HA-2024</strain>
        <tissue evidence="2">Whole body</tissue>
    </source>
</reference>
<dbReference type="PANTHER" id="PTHR14725:SF0">
    <property type="entry name" value="RIBOSOME-BINDING FACTOR A, MITOCHONDRIAL-RELATED"/>
    <property type="match status" value="1"/>
</dbReference>
<dbReference type="EMBL" id="JBEHCU010014438">
    <property type="protein sequence ID" value="KAL1373379.1"/>
    <property type="molecule type" value="Genomic_DNA"/>
</dbReference>
<dbReference type="Proteomes" id="UP001562425">
    <property type="component" value="Unassembled WGS sequence"/>
</dbReference>
<keyword evidence="3" id="KW-1185">Reference proteome</keyword>
<proteinExistence type="predicted"/>